<gene>
    <name evidence="1" type="ORF">MLE19_22565</name>
</gene>
<keyword evidence="2" id="KW-1185">Reference proteome</keyword>
<dbReference type="EMBL" id="JAKVTW010000040">
    <property type="protein sequence ID" value="MCH4814095.1"/>
    <property type="molecule type" value="Genomic_DNA"/>
</dbReference>
<organism evidence="1 2">
    <name type="scientific">Vreelandella neptunia</name>
    <dbReference type="NCBI Taxonomy" id="115551"/>
    <lineage>
        <taxon>Bacteria</taxon>
        <taxon>Pseudomonadati</taxon>
        <taxon>Pseudomonadota</taxon>
        <taxon>Gammaproteobacteria</taxon>
        <taxon>Oceanospirillales</taxon>
        <taxon>Halomonadaceae</taxon>
        <taxon>Vreelandella</taxon>
    </lineage>
</organism>
<protein>
    <submittedName>
        <fullName evidence="1">Uncharacterized protein</fullName>
    </submittedName>
</protein>
<name>A0ABS9SDA6_9GAMM</name>
<reference evidence="1 2" key="1">
    <citation type="submission" date="2022-03" db="EMBL/GenBank/DDBJ databases">
        <title>Genomic signatures underlying metal tolerance in selected Arctic bacterial isolates.</title>
        <authorList>
            <person name="Thomas F.A."/>
            <person name="Venkatachalam S."/>
            <person name="Krishnan K.P."/>
        </authorList>
    </citation>
    <scope>NUCLEOTIDE SEQUENCE [LARGE SCALE GENOMIC DNA]</scope>
    <source>
        <strain evidence="1 2">HM116</strain>
    </source>
</reference>
<evidence type="ECO:0000313" key="2">
    <source>
        <dbReference type="Proteomes" id="UP001320609"/>
    </source>
</evidence>
<dbReference type="Proteomes" id="UP001320609">
    <property type="component" value="Unassembled WGS sequence"/>
</dbReference>
<sequence>MTRTASLVLGTVNAPYGAQITAGQLAACISDMDKVYDAYAEAFSFYTEVSAAVQQAFVSEMQLDMTAVKSVASFFASKVPYPVHLAA</sequence>
<accession>A0ABS9SDA6</accession>
<proteinExistence type="predicted"/>
<evidence type="ECO:0000313" key="1">
    <source>
        <dbReference type="EMBL" id="MCH4814095.1"/>
    </source>
</evidence>
<comment type="caution">
    <text evidence="1">The sequence shown here is derived from an EMBL/GenBank/DDBJ whole genome shotgun (WGS) entry which is preliminary data.</text>
</comment>